<feature type="transmembrane region" description="Helical" evidence="2">
    <location>
        <begin position="77"/>
        <end position="97"/>
    </location>
</feature>
<reference evidence="3 4" key="1">
    <citation type="submission" date="2021-10" db="EMBL/GenBank/DDBJ databases">
        <title>Streptomyces gossypii sp. nov., isolated from soil collected from cotton field.</title>
        <authorList>
            <person name="Ge X."/>
            <person name="Chen X."/>
            <person name="Liu W."/>
        </authorList>
    </citation>
    <scope>NUCLEOTIDE SEQUENCE [LARGE SCALE GENOMIC DNA]</scope>
    <source>
        <strain evidence="3 4">N2-109</strain>
    </source>
</reference>
<keyword evidence="2" id="KW-0472">Membrane</keyword>
<keyword evidence="4" id="KW-1185">Reference proteome</keyword>
<gene>
    <name evidence="3" type="ORF">LHJ74_22590</name>
</gene>
<feature type="compositionally biased region" description="Low complexity" evidence="1">
    <location>
        <begin position="1"/>
        <end position="13"/>
    </location>
</feature>
<comment type="caution">
    <text evidence="3">The sequence shown here is derived from an EMBL/GenBank/DDBJ whole genome shotgun (WGS) entry which is preliminary data.</text>
</comment>
<sequence>MTRATTEGTPPSTGSGGGSAAAGPTGPAYPVQAVNGRGTVRLLRTVTLLACIETLVQAALAGQFMTGDSGKLSWHEANTGLLVLLTALQIVGAVLLWRRNRQLRWPIPLTVVVLLLTVAQAVLGANGETAVHIPVGVAICGAEAALVLWAFLLRPNSPNGLNSPTEPDDSGTEAVRPSRTA</sequence>
<evidence type="ECO:0000256" key="1">
    <source>
        <dbReference type="SAM" id="MobiDB-lite"/>
    </source>
</evidence>
<feature type="region of interest" description="Disordered" evidence="1">
    <location>
        <begin position="160"/>
        <end position="181"/>
    </location>
</feature>
<keyword evidence="2" id="KW-0812">Transmembrane</keyword>
<accession>A0ABT2JXN7</accession>
<dbReference type="EMBL" id="JAJAGO010000011">
    <property type="protein sequence ID" value="MCT2592665.1"/>
    <property type="molecule type" value="Genomic_DNA"/>
</dbReference>
<feature type="transmembrane region" description="Helical" evidence="2">
    <location>
        <begin position="46"/>
        <end position="65"/>
    </location>
</feature>
<feature type="transmembrane region" description="Helical" evidence="2">
    <location>
        <begin position="133"/>
        <end position="153"/>
    </location>
</feature>
<feature type="transmembrane region" description="Helical" evidence="2">
    <location>
        <begin position="109"/>
        <end position="127"/>
    </location>
</feature>
<organism evidence="3 4">
    <name type="scientific">Streptomyces gossypii</name>
    <dbReference type="NCBI Taxonomy" id="2883101"/>
    <lineage>
        <taxon>Bacteria</taxon>
        <taxon>Bacillati</taxon>
        <taxon>Actinomycetota</taxon>
        <taxon>Actinomycetes</taxon>
        <taxon>Kitasatosporales</taxon>
        <taxon>Streptomycetaceae</taxon>
        <taxon>Streptomyces</taxon>
    </lineage>
</organism>
<feature type="region of interest" description="Disordered" evidence="1">
    <location>
        <begin position="1"/>
        <end position="24"/>
    </location>
</feature>
<dbReference type="Proteomes" id="UP001156389">
    <property type="component" value="Unassembled WGS sequence"/>
</dbReference>
<protein>
    <recommendedName>
        <fullName evidence="5">Integral membrane protein</fullName>
    </recommendedName>
</protein>
<name>A0ABT2JXN7_9ACTN</name>
<proteinExistence type="predicted"/>
<keyword evidence="2" id="KW-1133">Transmembrane helix</keyword>
<dbReference type="RefSeq" id="WP_260219997.1">
    <property type="nucleotide sequence ID" value="NZ_JAJAGO010000011.1"/>
</dbReference>
<evidence type="ECO:0000313" key="4">
    <source>
        <dbReference type="Proteomes" id="UP001156389"/>
    </source>
</evidence>
<evidence type="ECO:0000256" key="2">
    <source>
        <dbReference type="SAM" id="Phobius"/>
    </source>
</evidence>
<evidence type="ECO:0008006" key="5">
    <source>
        <dbReference type="Google" id="ProtNLM"/>
    </source>
</evidence>
<evidence type="ECO:0000313" key="3">
    <source>
        <dbReference type="EMBL" id="MCT2592665.1"/>
    </source>
</evidence>